<protein>
    <submittedName>
        <fullName evidence="6">Decaprenyl-phosphate phosphoribosyltransferase</fullName>
    </submittedName>
</protein>
<feature type="transmembrane region" description="Helical" evidence="5">
    <location>
        <begin position="150"/>
        <end position="168"/>
    </location>
</feature>
<keyword evidence="7" id="KW-1185">Reference proteome</keyword>
<reference evidence="6 7" key="1">
    <citation type="submission" date="2017-06" db="EMBL/GenBank/DDBJ databases">
        <title>Draft genome sequence of anaerobic fermentative bacterium Anaeromicrobium sediminis DY2726D isolated from West Pacific Ocean sediments.</title>
        <authorList>
            <person name="Zeng X."/>
        </authorList>
    </citation>
    <scope>NUCLEOTIDE SEQUENCE [LARGE SCALE GENOMIC DNA]</scope>
    <source>
        <strain evidence="6 7">DY2726D</strain>
    </source>
</reference>
<feature type="transmembrane region" description="Helical" evidence="5">
    <location>
        <begin position="33"/>
        <end position="52"/>
    </location>
</feature>
<dbReference type="EMBL" id="NIBG01000050">
    <property type="protein sequence ID" value="PAB55581.1"/>
    <property type="molecule type" value="Genomic_DNA"/>
</dbReference>
<evidence type="ECO:0000313" key="7">
    <source>
        <dbReference type="Proteomes" id="UP000216024"/>
    </source>
</evidence>
<accession>A0A267M7J9</accession>
<feature type="transmembrane region" description="Helical" evidence="5">
    <location>
        <begin position="189"/>
        <end position="210"/>
    </location>
</feature>
<feature type="transmembrane region" description="Helical" evidence="5">
    <location>
        <begin position="255"/>
        <end position="271"/>
    </location>
</feature>
<feature type="transmembrane region" description="Helical" evidence="5">
    <location>
        <begin position="73"/>
        <end position="94"/>
    </location>
</feature>
<comment type="subcellular location">
    <subcellularLocation>
        <location evidence="1">Membrane</location>
        <topology evidence="1">Multi-pass membrane protein</topology>
    </subcellularLocation>
</comment>
<dbReference type="GO" id="GO:0005886">
    <property type="term" value="C:plasma membrane"/>
    <property type="evidence" value="ECO:0007669"/>
    <property type="project" value="TreeGrafter"/>
</dbReference>
<dbReference type="OrthoDB" id="9803632at2"/>
<evidence type="ECO:0000256" key="3">
    <source>
        <dbReference type="ARBA" id="ARBA00022989"/>
    </source>
</evidence>
<evidence type="ECO:0000256" key="2">
    <source>
        <dbReference type="ARBA" id="ARBA00022692"/>
    </source>
</evidence>
<dbReference type="GO" id="GO:0009247">
    <property type="term" value="P:glycolipid biosynthetic process"/>
    <property type="evidence" value="ECO:0007669"/>
    <property type="project" value="TreeGrafter"/>
</dbReference>
<gene>
    <name evidence="6" type="ORF">CCE28_21690</name>
</gene>
<dbReference type="Gene3D" id="1.10.357.140">
    <property type="entry name" value="UbiA prenyltransferase"/>
    <property type="match status" value="1"/>
</dbReference>
<dbReference type="InterPro" id="IPR044878">
    <property type="entry name" value="UbiA_sf"/>
</dbReference>
<dbReference type="InterPro" id="IPR039653">
    <property type="entry name" value="Prenyltransferase"/>
</dbReference>
<dbReference type="AlphaFoldDB" id="A0A267M7J9"/>
<dbReference type="Pfam" id="PF01040">
    <property type="entry name" value="UbiA"/>
    <property type="match status" value="1"/>
</dbReference>
<feature type="transmembrane region" description="Helical" evidence="5">
    <location>
        <begin position="124"/>
        <end position="144"/>
    </location>
</feature>
<keyword evidence="3 5" id="KW-1133">Transmembrane helix</keyword>
<evidence type="ECO:0000256" key="1">
    <source>
        <dbReference type="ARBA" id="ARBA00004141"/>
    </source>
</evidence>
<sequence length="272" mass="31205">MRPKQWTKNFILFAGLLFSHNLADIHKLKLATMAFLLFCGLSGSVYIINDILDVEKDRNHPKKKFRPIASGMVSVKGALIFLCGLLFTTLYISYRLNVQFFYVGVLYFLLITFYSFILKHLVIIDVMAIALGFVLRAIAGVVVIDALISPWLLLCTFLLALFLALNKRKAELEIKKNSRKILEEYSKELLSEMISIVTASTVMAYSLYSFTAYDHVYMMLTIPFVVYGIFRYEYIVHKKNLGETPETVLLKDKPLIVNIILWIISCIAVLYR</sequence>
<proteinExistence type="predicted"/>
<dbReference type="InterPro" id="IPR000537">
    <property type="entry name" value="UbiA_prenyltransferase"/>
</dbReference>
<dbReference type="GO" id="GO:0016765">
    <property type="term" value="F:transferase activity, transferring alkyl or aryl (other than methyl) groups"/>
    <property type="evidence" value="ECO:0007669"/>
    <property type="project" value="InterPro"/>
</dbReference>
<dbReference type="GO" id="GO:0016757">
    <property type="term" value="F:glycosyltransferase activity"/>
    <property type="evidence" value="ECO:0007669"/>
    <property type="project" value="UniProtKB-KW"/>
</dbReference>
<keyword evidence="6" id="KW-0328">Glycosyltransferase</keyword>
<keyword evidence="4 5" id="KW-0472">Membrane</keyword>
<dbReference type="CDD" id="cd13963">
    <property type="entry name" value="PT_UbiA_2"/>
    <property type="match status" value="1"/>
</dbReference>
<feature type="transmembrane region" description="Helical" evidence="5">
    <location>
        <begin position="100"/>
        <end position="117"/>
    </location>
</feature>
<comment type="caution">
    <text evidence="6">The sequence shown here is derived from an EMBL/GenBank/DDBJ whole genome shotgun (WGS) entry which is preliminary data.</text>
</comment>
<dbReference type="PANTHER" id="PTHR11048">
    <property type="entry name" value="PRENYLTRANSFERASES"/>
    <property type="match status" value="1"/>
</dbReference>
<dbReference type="Proteomes" id="UP000216024">
    <property type="component" value="Unassembled WGS sequence"/>
</dbReference>
<keyword evidence="6" id="KW-0808">Transferase</keyword>
<name>A0A267M7J9_9FIRM</name>
<dbReference type="PANTHER" id="PTHR11048:SF5">
    <property type="entry name" value="DECAPRENYL-PHOSPHATE PHOSPHORIBOSYLTRANSFERASE"/>
    <property type="match status" value="1"/>
</dbReference>
<evidence type="ECO:0000256" key="4">
    <source>
        <dbReference type="ARBA" id="ARBA00023136"/>
    </source>
</evidence>
<keyword evidence="2 5" id="KW-0812">Transmembrane</keyword>
<feature type="transmembrane region" description="Helical" evidence="5">
    <location>
        <begin position="216"/>
        <end position="234"/>
    </location>
</feature>
<organism evidence="6 7">
    <name type="scientific">Anaeromicrobium sediminis</name>
    <dbReference type="NCBI Taxonomy" id="1478221"/>
    <lineage>
        <taxon>Bacteria</taxon>
        <taxon>Bacillati</taxon>
        <taxon>Bacillota</taxon>
        <taxon>Clostridia</taxon>
        <taxon>Peptostreptococcales</taxon>
        <taxon>Thermotaleaceae</taxon>
        <taxon>Anaeromicrobium</taxon>
    </lineage>
</organism>
<dbReference type="NCBIfam" id="NF008977">
    <property type="entry name" value="PRK12324.1-2"/>
    <property type="match status" value="1"/>
</dbReference>
<evidence type="ECO:0000313" key="6">
    <source>
        <dbReference type="EMBL" id="PAB55581.1"/>
    </source>
</evidence>
<evidence type="ECO:0000256" key="5">
    <source>
        <dbReference type="SAM" id="Phobius"/>
    </source>
</evidence>